<sequence>MSDSEIIVCPHCATANRVPRTRLREKPTCGKCGAALFQGAPVTLDTAGFDRMMRLGTLPLLVDFWAEWCGPCRVMAPQFQAAAAALEPQVRLAKVDIEREQELAARYRIQSIPTVALFRAGREIARKSGALDRATLVQWTQATLR</sequence>
<evidence type="ECO:0000313" key="9">
    <source>
        <dbReference type="EMBL" id="QIG79035.1"/>
    </source>
</evidence>
<dbReference type="PANTHER" id="PTHR45663:SF11">
    <property type="entry name" value="GEO12009P1"/>
    <property type="match status" value="1"/>
</dbReference>
<evidence type="ECO:0000256" key="6">
    <source>
        <dbReference type="ARBA" id="ARBA00023284"/>
    </source>
</evidence>
<dbReference type="Gene3D" id="3.40.30.10">
    <property type="entry name" value="Glutaredoxin"/>
    <property type="match status" value="1"/>
</dbReference>
<dbReference type="InterPro" id="IPR017937">
    <property type="entry name" value="Thioredoxin_CS"/>
</dbReference>
<protein>
    <recommendedName>
        <fullName evidence="7">Thioredoxin</fullName>
    </recommendedName>
</protein>
<dbReference type="Gene3D" id="2.30.30.380">
    <property type="entry name" value="Zn-finger domain of Sec23/24"/>
    <property type="match status" value="1"/>
</dbReference>
<evidence type="ECO:0000256" key="1">
    <source>
        <dbReference type="ARBA" id="ARBA00008987"/>
    </source>
</evidence>
<dbReference type="SUPFAM" id="SSF52833">
    <property type="entry name" value="Thioredoxin-like"/>
    <property type="match status" value="1"/>
</dbReference>
<gene>
    <name evidence="9" type="primary">trxC</name>
    <name evidence="9" type="ORF">G5C33_04050</name>
</gene>
<keyword evidence="4" id="KW-0249">Electron transport</keyword>
<dbReference type="GO" id="GO:0015035">
    <property type="term" value="F:protein-disulfide reductase activity"/>
    <property type="evidence" value="ECO:0007669"/>
    <property type="project" value="UniProtKB-UniRule"/>
</dbReference>
<dbReference type="PROSITE" id="PS51352">
    <property type="entry name" value="THIOREDOXIN_2"/>
    <property type="match status" value="1"/>
</dbReference>
<dbReference type="InterPro" id="IPR013766">
    <property type="entry name" value="Thioredoxin_domain"/>
</dbReference>
<dbReference type="RefSeq" id="WP_165326037.1">
    <property type="nucleotide sequence ID" value="NZ_CP049109.1"/>
</dbReference>
<dbReference type="GO" id="GO:0046872">
    <property type="term" value="F:metal ion binding"/>
    <property type="evidence" value="ECO:0007669"/>
    <property type="project" value="UniProtKB-KW"/>
</dbReference>
<dbReference type="NCBIfam" id="TIGR01068">
    <property type="entry name" value="thioredoxin"/>
    <property type="match status" value="1"/>
</dbReference>
<dbReference type="Pfam" id="PF21352">
    <property type="entry name" value="Zn_ribbon_Thio2"/>
    <property type="match status" value="1"/>
</dbReference>
<dbReference type="KEGG" id="spzr:G5C33_04050"/>
<dbReference type="PANTHER" id="PTHR45663">
    <property type="entry name" value="GEO12009P1"/>
    <property type="match status" value="1"/>
</dbReference>
<organism evidence="9 10">
    <name type="scientific">Stakelama tenebrarum</name>
    <dbReference type="NCBI Taxonomy" id="2711215"/>
    <lineage>
        <taxon>Bacteria</taxon>
        <taxon>Pseudomonadati</taxon>
        <taxon>Pseudomonadota</taxon>
        <taxon>Alphaproteobacteria</taxon>
        <taxon>Sphingomonadales</taxon>
        <taxon>Sphingomonadaceae</taxon>
        <taxon>Stakelama</taxon>
    </lineage>
</organism>
<evidence type="ECO:0000256" key="5">
    <source>
        <dbReference type="ARBA" id="ARBA00023157"/>
    </source>
</evidence>
<dbReference type="InterPro" id="IPR049299">
    <property type="entry name" value="Thio2_N"/>
</dbReference>
<reference evidence="9 10" key="1">
    <citation type="submission" date="2020-02" db="EMBL/GenBank/DDBJ databases">
        <authorList>
            <person name="Zheng R.K."/>
            <person name="Sun C.M."/>
        </authorList>
    </citation>
    <scope>NUCLEOTIDE SEQUENCE [LARGE SCALE GENOMIC DNA]</scope>
    <source>
        <strain evidence="10">zrk23</strain>
    </source>
</reference>
<evidence type="ECO:0000259" key="8">
    <source>
        <dbReference type="PROSITE" id="PS51352"/>
    </source>
</evidence>
<dbReference type="Pfam" id="PF00085">
    <property type="entry name" value="Thioredoxin"/>
    <property type="match status" value="1"/>
</dbReference>
<dbReference type="Proteomes" id="UP000501568">
    <property type="component" value="Chromosome"/>
</dbReference>
<dbReference type="GO" id="GO:0045454">
    <property type="term" value="P:cell redox homeostasis"/>
    <property type="evidence" value="ECO:0007669"/>
    <property type="project" value="TreeGrafter"/>
</dbReference>
<dbReference type="AlphaFoldDB" id="A0A6G6Y285"/>
<keyword evidence="5" id="KW-1015">Disulfide bond</keyword>
<evidence type="ECO:0000256" key="4">
    <source>
        <dbReference type="ARBA" id="ARBA00022982"/>
    </source>
</evidence>
<dbReference type="NCBIfam" id="NF008229">
    <property type="entry name" value="PRK10996.1"/>
    <property type="match status" value="1"/>
</dbReference>
<evidence type="ECO:0000256" key="7">
    <source>
        <dbReference type="NCBIfam" id="TIGR01068"/>
    </source>
</evidence>
<dbReference type="InterPro" id="IPR005746">
    <property type="entry name" value="Thioredoxin"/>
</dbReference>
<dbReference type="CDD" id="cd02947">
    <property type="entry name" value="TRX_family"/>
    <property type="match status" value="1"/>
</dbReference>
<dbReference type="PROSITE" id="PS00194">
    <property type="entry name" value="THIOREDOXIN_1"/>
    <property type="match status" value="1"/>
</dbReference>
<evidence type="ECO:0000313" key="10">
    <source>
        <dbReference type="Proteomes" id="UP000501568"/>
    </source>
</evidence>
<proteinExistence type="inferred from homology"/>
<keyword evidence="10" id="KW-1185">Reference proteome</keyword>
<evidence type="ECO:0000256" key="3">
    <source>
        <dbReference type="ARBA" id="ARBA00022723"/>
    </source>
</evidence>
<dbReference type="GO" id="GO:0005829">
    <property type="term" value="C:cytosol"/>
    <property type="evidence" value="ECO:0007669"/>
    <property type="project" value="TreeGrafter"/>
</dbReference>
<comment type="similarity">
    <text evidence="1">Belongs to the thioredoxin family.</text>
</comment>
<feature type="domain" description="Thioredoxin" evidence="8">
    <location>
        <begin position="12"/>
        <end position="145"/>
    </location>
</feature>
<name>A0A6G6Y285_9SPHN</name>
<evidence type="ECO:0000256" key="2">
    <source>
        <dbReference type="ARBA" id="ARBA00022448"/>
    </source>
</evidence>
<keyword evidence="3" id="KW-0479">Metal-binding</keyword>
<dbReference type="InterPro" id="IPR036249">
    <property type="entry name" value="Thioredoxin-like_sf"/>
</dbReference>
<keyword evidence="2" id="KW-0813">Transport</keyword>
<keyword evidence="6" id="KW-0676">Redox-active center</keyword>
<accession>A0A6G6Y285</accession>
<dbReference type="EMBL" id="CP049109">
    <property type="protein sequence ID" value="QIG79035.1"/>
    <property type="molecule type" value="Genomic_DNA"/>
</dbReference>
<dbReference type="PRINTS" id="PR00421">
    <property type="entry name" value="THIOREDOXIN"/>
</dbReference>